<reference evidence="3 4" key="1">
    <citation type="journal article" date="2011" name="Cell">
        <title>Insight into structure and assembly of the nuclear pore complex by utilizing the genome of a eukaryotic thermophile.</title>
        <authorList>
            <person name="Amlacher S."/>
            <person name="Sarges P."/>
            <person name="Flemming D."/>
            <person name="van Noort V."/>
            <person name="Kunze R."/>
            <person name="Devos D.P."/>
            <person name="Arumugam M."/>
            <person name="Bork P."/>
            <person name="Hurt E."/>
        </authorList>
    </citation>
    <scope>NUCLEOTIDE SEQUENCE [LARGE SCALE GENOMIC DNA]</scope>
    <source>
        <strain evidence="4">DSM 1495 / CBS 144.50 / IMI 039719</strain>
    </source>
</reference>
<gene>
    <name evidence="3" type="ORF">CTHT_0030020</name>
</gene>
<proteinExistence type="predicted"/>
<dbReference type="EMBL" id="GL988041">
    <property type="protein sequence ID" value="EGS21160.1"/>
    <property type="molecule type" value="Genomic_DNA"/>
</dbReference>
<evidence type="ECO:0000313" key="3">
    <source>
        <dbReference type="EMBL" id="EGS21160.1"/>
    </source>
</evidence>
<feature type="compositionally biased region" description="Low complexity" evidence="1">
    <location>
        <begin position="352"/>
        <end position="362"/>
    </location>
</feature>
<keyword evidence="4" id="KW-1185">Reference proteome</keyword>
<feature type="compositionally biased region" description="Basic and acidic residues" evidence="1">
    <location>
        <begin position="588"/>
        <end position="613"/>
    </location>
</feature>
<organism evidence="4">
    <name type="scientific">Chaetomium thermophilum (strain DSM 1495 / CBS 144.50 / IMI 039719)</name>
    <name type="common">Thermochaetoides thermophila</name>
    <dbReference type="NCBI Taxonomy" id="759272"/>
    <lineage>
        <taxon>Eukaryota</taxon>
        <taxon>Fungi</taxon>
        <taxon>Dikarya</taxon>
        <taxon>Ascomycota</taxon>
        <taxon>Pezizomycotina</taxon>
        <taxon>Sordariomycetes</taxon>
        <taxon>Sordariomycetidae</taxon>
        <taxon>Sordariales</taxon>
        <taxon>Chaetomiaceae</taxon>
        <taxon>Thermochaetoides</taxon>
    </lineage>
</organism>
<evidence type="ECO:0000256" key="1">
    <source>
        <dbReference type="SAM" id="MobiDB-lite"/>
    </source>
</evidence>
<feature type="region of interest" description="Disordered" evidence="1">
    <location>
        <begin position="173"/>
        <end position="242"/>
    </location>
</feature>
<feature type="compositionally biased region" description="Basic and acidic residues" evidence="1">
    <location>
        <begin position="569"/>
        <end position="581"/>
    </location>
</feature>
<feature type="compositionally biased region" description="Pro residues" evidence="1">
    <location>
        <begin position="446"/>
        <end position="465"/>
    </location>
</feature>
<feature type="compositionally biased region" description="Basic and acidic residues" evidence="1">
    <location>
        <begin position="374"/>
        <end position="394"/>
    </location>
</feature>
<feature type="compositionally biased region" description="Polar residues" evidence="1">
    <location>
        <begin position="412"/>
        <end position="426"/>
    </location>
</feature>
<feature type="region of interest" description="Disordered" evidence="1">
    <location>
        <begin position="345"/>
        <end position="686"/>
    </location>
</feature>
<keyword evidence="2" id="KW-0812">Transmembrane</keyword>
<keyword evidence="2" id="KW-0472">Membrane</keyword>
<keyword evidence="2" id="KW-1133">Transmembrane helix</keyword>
<evidence type="ECO:0000313" key="4">
    <source>
        <dbReference type="Proteomes" id="UP000008066"/>
    </source>
</evidence>
<dbReference type="Proteomes" id="UP000008066">
    <property type="component" value="Unassembled WGS sequence"/>
</dbReference>
<dbReference type="HOGENOM" id="CLU_401132_0_0_1"/>
<feature type="compositionally biased region" description="Polar residues" evidence="1">
    <location>
        <begin position="624"/>
        <end position="641"/>
    </location>
</feature>
<protein>
    <submittedName>
        <fullName evidence="3">Uncharacterized protein</fullName>
    </submittedName>
</protein>
<evidence type="ECO:0000256" key="2">
    <source>
        <dbReference type="SAM" id="Phobius"/>
    </source>
</evidence>
<dbReference type="KEGG" id="cthr:CTHT_0030020"/>
<dbReference type="GeneID" id="18257040"/>
<feature type="transmembrane region" description="Helical" evidence="2">
    <location>
        <begin position="65"/>
        <end position="87"/>
    </location>
</feature>
<name>G0S8I6_CHATD</name>
<feature type="compositionally biased region" description="Basic residues" evidence="1">
    <location>
        <begin position="173"/>
        <end position="187"/>
    </location>
</feature>
<feature type="compositionally biased region" description="Basic and acidic residues" evidence="1">
    <location>
        <begin position="496"/>
        <end position="509"/>
    </location>
</feature>
<dbReference type="RefSeq" id="XP_006693456.1">
    <property type="nucleotide sequence ID" value="XM_006693393.1"/>
</dbReference>
<sequence>MITKILFSLLELLFPSYSAKIVESLLAISIFPILIFGGAALFPLALFYVFIWLTGNIFYPILSSLLDPFLRFIPFRLIYFLTIGWFFSLRDLIFGDPSRRHVPHDRAIPPEPWAFNNEGFLAPDAPRDRWGQQSWPEDRTPPDYWLAQPLSRLLYRWTPERPRRPSIETGRISARHAARHHSRRGIVRRSSSSVRSTGIPGPARHRPAASVESVSPSLMSLPRDAPFNEEEERQKLVQRQEEDKKRLIEKLQRRQRRLERECKKLEEQTKREREKLERLQQKQRDIFEMEVRDRKTHHGLMAMENAGNYHEIEYLRQGVLGNPHYRRLEMPSMESGEGMVEKIKEEEKNGKQKVIQKQQSQVNDKGKQLAQPEVESKVDVEGKQKEENVTKEAGDQANGQPAQNERRIFVSGESQAVNPRDNQTADQKNRDPKGKQKAPRLSSPSPTCPQPPQTQAPNPCEPSPPSSDDSQLSASSRFLNWFKRRIPSQPSGPEQVADRWKTLYPRRDSYGQPRGNPYGDLGDDEVIGVLVDSTASTPPNEELDRPFGRNPVGPVPLEWNPIDGPGRGNNHEQEGEEEQVRRPSVFETRARARRESRSRSRTREGKEGRESEQRGVSLEGGEVNGTQPEENDQARGSNGTEAGNAKPQADETQLHAAPLRRSRSMSKGETNSGLVDRVAGWWKGEQ</sequence>
<feature type="compositionally biased region" description="Basic and acidic residues" evidence="1">
    <location>
        <begin position="232"/>
        <end position="242"/>
    </location>
</feature>
<feature type="transmembrane region" description="Helical" evidence="2">
    <location>
        <begin position="28"/>
        <end position="53"/>
    </location>
</feature>
<dbReference type="AlphaFoldDB" id="G0S8I6"/>
<feature type="compositionally biased region" description="Low complexity" evidence="1">
    <location>
        <begin position="466"/>
        <end position="476"/>
    </location>
</feature>
<feature type="compositionally biased region" description="Low complexity" evidence="1">
    <location>
        <begin position="188"/>
        <end position="199"/>
    </location>
</feature>
<accession>G0S8I6</accession>